<keyword evidence="1" id="KW-0812">Transmembrane</keyword>
<proteinExistence type="predicted"/>
<keyword evidence="1" id="KW-0472">Membrane</keyword>
<feature type="transmembrane region" description="Helical" evidence="1">
    <location>
        <begin position="6"/>
        <end position="27"/>
    </location>
</feature>
<dbReference type="GeneID" id="7398072"/>
<dbReference type="PANTHER" id="PTHR34703">
    <property type="entry name" value="ANTIPORTER SUBUNIT MNHG2-RELATED"/>
    <property type="match status" value="1"/>
</dbReference>
<organism evidence="2">
    <name type="scientific">Anaplasma marginale</name>
    <dbReference type="NCBI Taxonomy" id="770"/>
    <lineage>
        <taxon>Bacteria</taxon>
        <taxon>Pseudomonadati</taxon>
        <taxon>Pseudomonadota</taxon>
        <taxon>Alphaproteobacteria</taxon>
        <taxon>Rickettsiales</taxon>
        <taxon>Anaplasmataceae</taxon>
        <taxon>Anaplasma</taxon>
    </lineage>
</organism>
<dbReference type="PANTHER" id="PTHR34703:SF1">
    <property type="entry name" value="ANTIPORTER SUBUNIT MNHG2-RELATED"/>
    <property type="match status" value="1"/>
</dbReference>
<reference evidence="2" key="1">
    <citation type="submission" date="2019-08" db="EMBL/GenBank/DDBJ databases">
        <authorList>
            <person name="Amaro Estrada I."/>
            <person name="Quiroz Castaneda R.E."/>
            <person name="Martinez Ocampo F."/>
            <person name="Rodriguez Camarillo S.D."/>
        </authorList>
    </citation>
    <scope>NUCLEOTIDE SEQUENCE</scope>
    <source>
        <strain evidence="2">MEX-30-184-02</strain>
    </source>
</reference>
<evidence type="ECO:0000313" key="2">
    <source>
        <dbReference type="EMBL" id="KAB0452328.1"/>
    </source>
</evidence>
<protein>
    <submittedName>
        <fullName evidence="2">Cation:proton antiporter</fullName>
    </submittedName>
</protein>
<evidence type="ECO:0000256" key="1">
    <source>
        <dbReference type="SAM" id="Phobius"/>
    </source>
</evidence>
<accession>A0A643CL95</accession>
<dbReference type="RefSeq" id="WP_010265105.1">
    <property type="nucleotide sequence ID" value="NZ_PKOF01000002.1"/>
</dbReference>
<feature type="transmembrane region" description="Helical" evidence="1">
    <location>
        <begin position="39"/>
        <end position="60"/>
    </location>
</feature>
<keyword evidence="1" id="KW-1133">Transmembrane helix</keyword>
<feature type="transmembrane region" description="Helical" evidence="1">
    <location>
        <begin position="66"/>
        <end position="84"/>
    </location>
</feature>
<dbReference type="GO" id="GO:0015385">
    <property type="term" value="F:sodium:proton antiporter activity"/>
    <property type="evidence" value="ECO:0007669"/>
    <property type="project" value="TreeGrafter"/>
</dbReference>
<dbReference type="NCBIfam" id="NF009311">
    <property type="entry name" value="PRK12670.1"/>
    <property type="match status" value="1"/>
</dbReference>
<sequence length="99" mass="10491">MLPLLGMMTLGAGLFFMVIATVGVFRLPGLRYRVHAVGVADSVGVALVLCGLTMQCGFSVFTVKMFVLIVLLWITSTTACNAIASSVMPWCESDDKDGG</sequence>
<comment type="caution">
    <text evidence="2">The sequence shown here is derived from an EMBL/GenBank/DDBJ whole genome shotgun (WGS) entry which is preliminary data.</text>
</comment>
<dbReference type="InterPro" id="IPR005133">
    <property type="entry name" value="PhaG_MnhG_YufB"/>
</dbReference>
<dbReference type="AlphaFoldDB" id="A0A643CL95"/>
<dbReference type="OMA" id="ATKCDTG"/>
<dbReference type="EMBL" id="VTCY01000003">
    <property type="protein sequence ID" value="KAB0452328.1"/>
    <property type="molecule type" value="Genomic_DNA"/>
</dbReference>
<name>A0A643CL95_ANAMA</name>
<gene>
    <name evidence="2" type="ORF">FY207_01530</name>
</gene>
<dbReference type="Pfam" id="PF03334">
    <property type="entry name" value="PhaG_MnhG_YufB"/>
    <property type="match status" value="1"/>
</dbReference>